<sequence>MPDTWLVNGGVLTEPGVASVMAHTTPVPHKFIDNRNKANGCLTS</sequence>
<accession>A0ABV5RS40</accession>
<organism evidence="1 2">
    <name type="scientific">Nonomuraea helvata</name>
    <dbReference type="NCBI Taxonomy" id="37484"/>
    <lineage>
        <taxon>Bacteria</taxon>
        <taxon>Bacillati</taxon>
        <taxon>Actinomycetota</taxon>
        <taxon>Actinomycetes</taxon>
        <taxon>Streptosporangiales</taxon>
        <taxon>Streptosporangiaceae</taxon>
        <taxon>Nonomuraea</taxon>
    </lineage>
</organism>
<name>A0ABV5RS40_9ACTN</name>
<evidence type="ECO:0000313" key="2">
    <source>
        <dbReference type="Proteomes" id="UP001589532"/>
    </source>
</evidence>
<reference evidence="1 2" key="1">
    <citation type="submission" date="2024-09" db="EMBL/GenBank/DDBJ databases">
        <authorList>
            <person name="Sun Q."/>
            <person name="Mori K."/>
        </authorList>
    </citation>
    <scope>NUCLEOTIDE SEQUENCE [LARGE SCALE GENOMIC DNA]</scope>
    <source>
        <strain evidence="1 2">JCM 3143</strain>
    </source>
</reference>
<keyword evidence="2" id="KW-1185">Reference proteome</keyword>
<evidence type="ECO:0000313" key="1">
    <source>
        <dbReference type="EMBL" id="MFB9622246.1"/>
    </source>
</evidence>
<evidence type="ECO:0008006" key="3">
    <source>
        <dbReference type="Google" id="ProtNLM"/>
    </source>
</evidence>
<proteinExistence type="predicted"/>
<dbReference type="Proteomes" id="UP001589532">
    <property type="component" value="Unassembled WGS sequence"/>
</dbReference>
<dbReference type="EMBL" id="JBHMBW010000002">
    <property type="protein sequence ID" value="MFB9622246.1"/>
    <property type="molecule type" value="Genomic_DNA"/>
</dbReference>
<comment type="caution">
    <text evidence="1">The sequence shown here is derived from an EMBL/GenBank/DDBJ whole genome shotgun (WGS) entry which is preliminary data.</text>
</comment>
<gene>
    <name evidence="1" type="ORF">ACFFSA_04060</name>
</gene>
<protein>
    <recommendedName>
        <fullName evidence="3">DUF397 domain-containing protein</fullName>
    </recommendedName>
</protein>
<dbReference type="RefSeq" id="WP_345001514.1">
    <property type="nucleotide sequence ID" value="NZ_BAAAXV010000009.1"/>
</dbReference>